<comment type="caution">
    <text evidence="2">The sequence shown here is derived from an EMBL/GenBank/DDBJ whole genome shotgun (WGS) entry which is preliminary data.</text>
</comment>
<evidence type="ECO:0000256" key="1">
    <source>
        <dbReference type="SAM" id="MobiDB-lite"/>
    </source>
</evidence>
<dbReference type="EMBL" id="MCGO01000059">
    <property type="protein sequence ID" value="ORY35940.1"/>
    <property type="molecule type" value="Genomic_DNA"/>
</dbReference>
<dbReference type="STRING" id="329046.A0A1Y2BML9"/>
<dbReference type="Proteomes" id="UP000193642">
    <property type="component" value="Unassembled WGS sequence"/>
</dbReference>
<dbReference type="OrthoDB" id="2129662at2759"/>
<feature type="region of interest" description="Disordered" evidence="1">
    <location>
        <begin position="1"/>
        <end position="44"/>
    </location>
</feature>
<sequence length="374" mass="40492">MYNLRTSINPVPTSDPSTSDPAPKPRRKRTSTTKDAPHPHQKTHPAFPCLVCKTLKAHGHIINPQDPTTPTLVTATLVCPTCDTKYLFCAECGGGGKQRTGKYRPRALFPSTRKTCSLPHIRIGTAQVHTRVVAPPFGGGGVGKGVLEGMKDVLFDCWVGALAVPGVLDGDGGDGGVLGAGGGFGGVEDVLRDVEGKKVDESVASGSGGGVWMNKMTEVESGIVKPIDVGDVKLEGVGEDDGGVEKTYVSFAVTEWDRRNGTLFIHQISPRSAYQPTADSYRDLLKATIRHIQSDAEYRQFPPLKHIWCWTRTTFHSRLRGIPERMGFIPLNEYLAKERLANETGRALFDSDGKEVLRDDGAVVFGCRVDIVLK</sequence>
<name>A0A1Y2BML9_9FUNG</name>
<proteinExistence type="predicted"/>
<feature type="compositionally biased region" description="Low complexity" evidence="1">
    <location>
        <begin position="10"/>
        <end position="21"/>
    </location>
</feature>
<protein>
    <submittedName>
        <fullName evidence="2">Uncharacterized protein</fullName>
    </submittedName>
</protein>
<reference evidence="2 3" key="1">
    <citation type="submission" date="2016-07" db="EMBL/GenBank/DDBJ databases">
        <title>Pervasive Adenine N6-methylation of Active Genes in Fungi.</title>
        <authorList>
            <consortium name="DOE Joint Genome Institute"/>
            <person name="Mondo S.J."/>
            <person name="Dannebaum R.O."/>
            <person name="Kuo R.C."/>
            <person name="Labutti K."/>
            <person name="Haridas S."/>
            <person name="Kuo A."/>
            <person name="Salamov A."/>
            <person name="Ahrendt S.R."/>
            <person name="Lipzen A."/>
            <person name="Sullivan W."/>
            <person name="Andreopoulos W.B."/>
            <person name="Clum A."/>
            <person name="Lindquist E."/>
            <person name="Daum C."/>
            <person name="Ramamoorthy G.K."/>
            <person name="Gryganskyi A."/>
            <person name="Culley D."/>
            <person name="Magnuson J.K."/>
            <person name="James T.Y."/>
            <person name="O'Malley M.A."/>
            <person name="Stajich J.E."/>
            <person name="Spatafora J.W."/>
            <person name="Visel A."/>
            <person name="Grigoriev I.V."/>
        </authorList>
    </citation>
    <scope>NUCLEOTIDE SEQUENCE [LARGE SCALE GENOMIC DNA]</scope>
    <source>
        <strain evidence="2 3">JEL800</strain>
    </source>
</reference>
<dbReference type="AlphaFoldDB" id="A0A1Y2BML9"/>
<organism evidence="2 3">
    <name type="scientific">Rhizoclosmatium globosum</name>
    <dbReference type="NCBI Taxonomy" id="329046"/>
    <lineage>
        <taxon>Eukaryota</taxon>
        <taxon>Fungi</taxon>
        <taxon>Fungi incertae sedis</taxon>
        <taxon>Chytridiomycota</taxon>
        <taxon>Chytridiomycota incertae sedis</taxon>
        <taxon>Chytridiomycetes</taxon>
        <taxon>Chytridiales</taxon>
        <taxon>Chytriomycetaceae</taxon>
        <taxon>Rhizoclosmatium</taxon>
    </lineage>
</organism>
<accession>A0A1Y2BML9</accession>
<evidence type="ECO:0000313" key="3">
    <source>
        <dbReference type="Proteomes" id="UP000193642"/>
    </source>
</evidence>
<gene>
    <name evidence="2" type="ORF">BCR33DRAFT_490070</name>
</gene>
<keyword evidence="3" id="KW-1185">Reference proteome</keyword>
<evidence type="ECO:0000313" key="2">
    <source>
        <dbReference type="EMBL" id="ORY35940.1"/>
    </source>
</evidence>